<dbReference type="Gene3D" id="3.10.450.40">
    <property type="match status" value="1"/>
</dbReference>
<feature type="chain" id="PRO_5043104597" description="Neutral metalloproteinase" evidence="10">
    <location>
        <begin position="25"/>
        <end position="636"/>
    </location>
</feature>
<dbReference type="CDD" id="cd00146">
    <property type="entry name" value="PKD"/>
    <property type="match status" value="1"/>
</dbReference>
<keyword evidence="4 10" id="KW-0732">Signal</keyword>
<keyword evidence="10" id="KW-0964">Secreted</keyword>
<dbReference type="Gene3D" id="3.10.450.490">
    <property type="match status" value="1"/>
</dbReference>
<dbReference type="InterPro" id="IPR001570">
    <property type="entry name" value="Peptidase_M4_C_domain"/>
</dbReference>
<evidence type="ECO:0000259" key="11">
    <source>
        <dbReference type="PROSITE" id="PS50093"/>
    </source>
</evidence>
<dbReference type="EC" id="3.4.24.-" evidence="10"/>
<dbReference type="RefSeq" id="WP_126608756.1">
    <property type="nucleotide sequence ID" value="NZ_AP025144.1"/>
</dbReference>
<dbReference type="PANTHER" id="PTHR33794">
    <property type="entry name" value="BACILLOLYSIN"/>
    <property type="match status" value="1"/>
</dbReference>
<dbReference type="GO" id="GO:0004553">
    <property type="term" value="F:hydrolase activity, hydrolyzing O-glycosyl compounds"/>
    <property type="evidence" value="ECO:0007669"/>
    <property type="project" value="InterPro"/>
</dbReference>
<comment type="subcellular location">
    <subcellularLocation>
        <location evidence="10">Secreted</location>
    </subcellularLocation>
</comment>
<dbReference type="Pfam" id="PF02868">
    <property type="entry name" value="Peptidase_M4_C"/>
    <property type="match status" value="1"/>
</dbReference>
<feature type="signal peptide" evidence="10">
    <location>
        <begin position="1"/>
        <end position="24"/>
    </location>
</feature>
<evidence type="ECO:0000256" key="1">
    <source>
        <dbReference type="ARBA" id="ARBA00009388"/>
    </source>
</evidence>
<keyword evidence="7 10" id="KW-0482">Metalloprotease</keyword>
<dbReference type="PRINTS" id="PR00730">
    <property type="entry name" value="THERMOLYSIN"/>
</dbReference>
<dbReference type="Pfam" id="PF18911">
    <property type="entry name" value="PKD_4"/>
    <property type="match status" value="1"/>
</dbReference>
<keyword evidence="8" id="KW-0865">Zymogen</keyword>
<evidence type="ECO:0000256" key="4">
    <source>
        <dbReference type="ARBA" id="ARBA00022729"/>
    </source>
</evidence>
<dbReference type="Gene3D" id="1.10.390.10">
    <property type="entry name" value="Neutral Protease Domain 2"/>
    <property type="match status" value="1"/>
</dbReference>
<evidence type="ECO:0000256" key="7">
    <source>
        <dbReference type="ARBA" id="ARBA00023049"/>
    </source>
</evidence>
<dbReference type="InterPro" id="IPR013783">
    <property type="entry name" value="Ig-like_fold"/>
</dbReference>
<evidence type="ECO:0000256" key="6">
    <source>
        <dbReference type="ARBA" id="ARBA00022833"/>
    </source>
</evidence>
<dbReference type="Pfam" id="PF01447">
    <property type="entry name" value="Peptidase_M4"/>
    <property type="match status" value="1"/>
</dbReference>
<evidence type="ECO:0000256" key="2">
    <source>
        <dbReference type="ARBA" id="ARBA00022670"/>
    </source>
</evidence>
<dbReference type="AlphaFoldDB" id="A0AAV5NQX7"/>
<comment type="similarity">
    <text evidence="1 10">Belongs to the peptidase M4 family.</text>
</comment>
<dbReference type="InterPro" id="IPR050728">
    <property type="entry name" value="Zinc_Metalloprotease_M4"/>
</dbReference>
<dbReference type="GO" id="GO:0005576">
    <property type="term" value="C:extracellular region"/>
    <property type="evidence" value="ECO:0007669"/>
    <property type="project" value="UniProtKB-SubCell"/>
</dbReference>
<dbReference type="GO" id="GO:0005975">
    <property type="term" value="P:carbohydrate metabolic process"/>
    <property type="evidence" value="ECO:0007669"/>
    <property type="project" value="InterPro"/>
</dbReference>
<dbReference type="SMART" id="SM00089">
    <property type="entry name" value="PKD"/>
    <property type="match status" value="1"/>
</dbReference>
<dbReference type="SUPFAM" id="SSF51055">
    <property type="entry name" value="Carbohydrate binding domain"/>
    <property type="match status" value="1"/>
</dbReference>
<gene>
    <name evidence="12" type="ORF">GCM10007932_24210</name>
</gene>
<dbReference type="InterPro" id="IPR003610">
    <property type="entry name" value="CBM5/12"/>
</dbReference>
<comment type="function">
    <text evidence="10">Extracellular zinc metalloprotease.</text>
</comment>
<keyword evidence="13" id="KW-1185">Reference proteome</keyword>
<evidence type="ECO:0000256" key="3">
    <source>
        <dbReference type="ARBA" id="ARBA00022723"/>
    </source>
</evidence>
<evidence type="ECO:0000256" key="10">
    <source>
        <dbReference type="RuleBase" id="RU366073"/>
    </source>
</evidence>
<dbReference type="Gene3D" id="3.10.170.10">
    <property type="match status" value="1"/>
</dbReference>
<sequence>MKLNTTGLFLALSVTSALTSQAIAANRVNLDEGAERSQLISISELVEQHQFETTASVKLNNDISKTKLQQMYKGIPVYGESLVSTASALRSAESFSGDLITGIEQDLSDVMPSISENESVSILAQHWNHDLIKVSQPERNLVIWLDEKDTAHLAWQVSYVVYAKDPSRPYAFIDAKSGAILDTWDAIAFAQGTGPGGNAKTGRYHFGTDYPAFDVKEVNGICSLDSANVETLDMKHQQAGGSIHSFNCYENTSREVNGAYSPLNDAHAFGQVVFKMYKDWYQTAPLTQKLRLRVHYGNSYENAFWDGRQMTFGDGATRFYPLVSLDVVAHEVSHGFTQQNSNLEYKNQSGGMNEAFSDISAAAAVYYHTGSFNWKIGDQIFKGSGSMRYMDTPSRDGKSIDHAKDYRQGLNVHYSSGVYNRSFYLLANTQGWDIRKAFDVFVLANQMYWTPRSTYDQGAVGVVKAAVDLGYCVDDIVYAFNKVGVNAGALTGQGCKDIPTDRPPLAAFDASVSGKQVTVTDRSSDDKGIVGHQWTFGDGAISTQPNTAHTYNAAGSYTVTLTVTDTSGQTNSSSQSITIVDNGNCTAPLWDAGTIYLKGDKVSQAGKNYEAKWWTQGEDPTQTGTWGVWRDLGACQ</sequence>
<keyword evidence="2 10" id="KW-0645">Protease</keyword>
<keyword evidence="3" id="KW-0479">Metal-binding</keyword>
<feature type="active site" evidence="9">
    <location>
        <position position="331"/>
    </location>
</feature>
<protein>
    <recommendedName>
        <fullName evidence="10">Neutral metalloproteinase</fullName>
        <ecNumber evidence="10">3.4.24.-</ecNumber>
    </recommendedName>
</protein>
<evidence type="ECO:0000256" key="8">
    <source>
        <dbReference type="ARBA" id="ARBA00023145"/>
    </source>
</evidence>
<dbReference type="EMBL" id="BSNX01000028">
    <property type="protein sequence ID" value="GLQ73061.1"/>
    <property type="molecule type" value="Genomic_DNA"/>
</dbReference>
<proteinExistence type="inferred from homology"/>
<dbReference type="InterPro" id="IPR022409">
    <property type="entry name" value="PKD/Chitinase_dom"/>
</dbReference>
<organism evidence="12 13">
    <name type="scientific">Vibrio penaeicida</name>
    <dbReference type="NCBI Taxonomy" id="104609"/>
    <lineage>
        <taxon>Bacteria</taxon>
        <taxon>Pseudomonadati</taxon>
        <taxon>Pseudomonadota</taxon>
        <taxon>Gammaproteobacteria</taxon>
        <taxon>Vibrionales</taxon>
        <taxon>Vibrionaceae</taxon>
        <taxon>Vibrio</taxon>
    </lineage>
</organism>
<dbReference type="InterPro" id="IPR036573">
    <property type="entry name" value="CBM_sf_5/12"/>
</dbReference>
<accession>A0AAV5NQX7</accession>
<comment type="cofactor">
    <cofactor evidence="10">
        <name>Zn(2+)</name>
        <dbReference type="ChEBI" id="CHEBI:29105"/>
    </cofactor>
</comment>
<dbReference type="InterPro" id="IPR011096">
    <property type="entry name" value="FTP_domain"/>
</dbReference>
<dbReference type="Pfam" id="PF02839">
    <property type="entry name" value="CBM_5_12"/>
    <property type="match status" value="1"/>
</dbReference>
<reference evidence="13" key="1">
    <citation type="journal article" date="2019" name="Int. J. Syst. Evol. Microbiol.">
        <title>The Global Catalogue of Microorganisms (GCM) 10K type strain sequencing project: providing services to taxonomists for standard genome sequencing and annotation.</title>
        <authorList>
            <consortium name="The Broad Institute Genomics Platform"/>
            <consortium name="The Broad Institute Genome Sequencing Center for Infectious Disease"/>
            <person name="Wu L."/>
            <person name="Ma J."/>
        </authorList>
    </citation>
    <scope>NUCLEOTIDE SEQUENCE [LARGE SCALE GENOMIC DNA]</scope>
    <source>
        <strain evidence="13">NBRC 15640</strain>
    </source>
</reference>
<evidence type="ECO:0000256" key="9">
    <source>
        <dbReference type="PIRSR" id="PIRSR623612-1"/>
    </source>
</evidence>
<dbReference type="InterPro" id="IPR000601">
    <property type="entry name" value="PKD_dom"/>
</dbReference>
<dbReference type="GO" id="GO:0030246">
    <property type="term" value="F:carbohydrate binding"/>
    <property type="evidence" value="ECO:0007669"/>
    <property type="project" value="InterPro"/>
</dbReference>
<evidence type="ECO:0000256" key="5">
    <source>
        <dbReference type="ARBA" id="ARBA00022801"/>
    </source>
</evidence>
<dbReference type="Proteomes" id="UP001156690">
    <property type="component" value="Unassembled WGS sequence"/>
</dbReference>
<name>A0AAV5NQX7_9VIBR</name>
<dbReference type="SMART" id="SM00495">
    <property type="entry name" value="ChtBD3"/>
    <property type="match status" value="1"/>
</dbReference>
<dbReference type="InterPro" id="IPR035986">
    <property type="entry name" value="PKD_dom_sf"/>
</dbReference>
<dbReference type="InterPro" id="IPR027268">
    <property type="entry name" value="Peptidase_M4/M1_CTD_sf"/>
</dbReference>
<dbReference type="Gene3D" id="2.60.40.10">
    <property type="entry name" value="Immunoglobulins"/>
    <property type="match status" value="1"/>
</dbReference>
<feature type="active site" description="Proton donor" evidence="9">
    <location>
        <position position="413"/>
    </location>
</feature>
<comment type="caution">
    <text evidence="12">The sequence shown here is derived from an EMBL/GenBank/DDBJ whole genome shotgun (WGS) entry which is preliminary data.</text>
</comment>
<dbReference type="CDD" id="cd12215">
    <property type="entry name" value="ChiC_BD"/>
    <property type="match status" value="1"/>
</dbReference>
<dbReference type="GO" id="GO:0046872">
    <property type="term" value="F:metal ion binding"/>
    <property type="evidence" value="ECO:0007669"/>
    <property type="project" value="UniProtKB-UniRule"/>
</dbReference>
<feature type="domain" description="PKD" evidence="11">
    <location>
        <begin position="500"/>
        <end position="579"/>
    </location>
</feature>
<dbReference type="PROSITE" id="PS50093">
    <property type="entry name" value="PKD"/>
    <property type="match status" value="1"/>
</dbReference>
<dbReference type="SUPFAM" id="SSF49299">
    <property type="entry name" value="PKD domain"/>
    <property type="match status" value="1"/>
</dbReference>
<dbReference type="GO" id="GO:0006508">
    <property type="term" value="P:proteolysis"/>
    <property type="evidence" value="ECO:0007669"/>
    <property type="project" value="UniProtKB-KW"/>
</dbReference>
<dbReference type="GO" id="GO:0004222">
    <property type="term" value="F:metalloendopeptidase activity"/>
    <property type="evidence" value="ECO:0007669"/>
    <property type="project" value="UniProtKB-UniRule"/>
</dbReference>
<dbReference type="Gene3D" id="2.10.10.20">
    <property type="entry name" value="Carbohydrate-binding module superfamily 5/12"/>
    <property type="match status" value="1"/>
</dbReference>
<dbReference type="SUPFAM" id="SSF55486">
    <property type="entry name" value="Metalloproteases ('zincins'), catalytic domain"/>
    <property type="match status" value="1"/>
</dbReference>
<evidence type="ECO:0000313" key="12">
    <source>
        <dbReference type="EMBL" id="GLQ73061.1"/>
    </source>
</evidence>
<keyword evidence="6 10" id="KW-0862">Zinc</keyword>
<dbReference type="CDD" id="cd09597">
    <property type="entry name" value="M4_TLP"/>
    <property type="match status" value="1"/>
</dbReference>
<dbReference type="InterPro" id="IPR013856">
    <property type="entry name" value="Peptidase_M4_domain"/>
</dbReference>
<evidence type="ECO:0000313" key="13">
    <source>
        <dbReference type="Proteomes" id="UP001156690"/>
    </source>
</evidence>
<dbReference type="InterPro" id="IPR023612">
    <property type="entry name" value="Peptidase_M4"/>
</dbReference>
<dbReference type="Pfam" id="PF07504">
    <property type="entry name" value="FTP"/>
    <property type="match status" value="1"/>
</dbReference>
<dbReference type="PANTHER" id="PTHR33794:SF1">
    <property type="entry name" value="BACILLOLYSIN"/>
    <property type="match status" value="1"/>
</dbReference>
<keyword evidence="5 10" id="KW-0378">Hydrolase</keyword>